<dbReference type="PRINTS" id="PR00056">
    <property type="entry name" value="HSFDOMAIN"/>
</dbReference>
<comment type="subunit">
    <text evidence="2">Homotrimer.</text>
</comment>
<evidence type="ECO:0000256" key="6">
    <source>
        <dbReference type="ARBA" id="ARBA00023125"/>
    </source>
</evidence>
<keyword evidence="8" id="KW-0539">Nucleus</keyword>
<dbReference type="GO" id="GO:0006357">
    <property type="term" value="P:regulation of transcription by RNA polymerase II"/>
    <property type="evidence" value="ECO:0007669"/>
    <property type="project" value="TreeGrafter"/>
</dbReference>
<evidence type="ECO:0000259" key="11">
    <source>
        <dbReference type="PROSITE" id="PS00434"/>
    </source>
</evidence>
<dbReference type="FunFam" id="1.10.10.10:FF:000037">
    <property type="entry name" value="Heat stress transcription factor B-4"/>
    <property type="match status" value="1"/>
</dbReference>
<protein>
    <submittedName>
        <fullName evidence="12">HSFB2A</fullName>
    </submittedName>
</protein>
<evidence type="ECO:0000256" key="9">
    <source>
        <dbReference type="RuleBase" id="RU004020"/>
    </source>
</evidence>
<evidence type="ECO:0000256" key="10">
    <source>
        <dbReference type="SAM" id="MobiDB-lite"/>
    </source>
</evidence>
<dbReference type="EMBL" id="OQ957077">
    <property type="protein sequence ID" value="WLR90800.1"/>
    <property type="molecule type" value="mRNA"/>
</dbReference>
<evidence type="ECO:0000256" key="1">
    <source>
        <dbReference type="ARBA" id="ARBA00004123"/>
    </source>
</evidence>
<dbReference type="Pfam" id="PF00447">
    <property type="entry name" value="HSF_DNA-bind"/>
    <property type="match status" value="1"/>
</dbReference>
<dbReference type="SMART" id="SM00415">
    <property type="entry name" value="HSF"/>
    <property type="match status" value="1"/>
</dbReference>
<keyword evidence="3" id="KW-0597">Phosphoprotein</keyword>
<evidence type="ECO:0000256" key="3">
    <source>
        <dbReference type="ARBA" id="ARBA00022553"/>
    </source>
</evidence>
<evidence type="ECO:0000256" key="8">
    <source>
        <dbReference type="ARBA" id="ARBA00023242"/>
    </source>
</evidence>
<evidence type="ECO:0000313" key="12">
    <source>
        <dbReference type="EMBL" id="WLR90800.1"/>
    </source>
</evidence>
<sequence length="332" mass="37244">MGDQISDQPGAGGETQRSIPTPFLTKTYQIVDDPSIDDVISWNEDGSTFVVWNPTVFARDLLPRYFKHNNFSSFVRQLNTYGFRKVVPDRWEFSNESFRRGEKQLLLEIHRRRTLTATPQPAAVEPAPPQLEEQVISNSPPVGIPSSTIFNLSSNNNSSSGSSSSRVDLMDENERLRRENLQLNKEITSMKTLCNNIFSLMSNFAGSSVTATSSSSNYVKQALDLLPRREDEAKVAVTAGEVRAEDNDDPNPKLFGLAIGMKRVREEDEGGRVDDDPMQMDAEVKSEPSDGDVEIDDDDDRDGDEERVRPWITRWSKTSVSSMVENKCTKTP</sequence>
<dbReference type="GO" id="GO:0003700">
    <property type="term" value="F:DNA-binding transcription factor activity"/>
    <property type="evidence" value="ECO:0007669"/>
    <property type="project" value="InterPro"/>
</dbReference>
<dbReference type="InterPro" id="IPR036388">
    <property type="entry name" value="WH-like_DNA-bd_sf"/>
</dbReference>
<dbReference type="InterPro" id="IPR036390">
    <property type="entry name" value="WH_DNA-bd_sf"/>
</dbReference>
<comment type="subcellular location">
    <subcellularLocation>
        <location evidence="1">Nucleus</location>
    </subcellularLocation>
</comment>
<feature type="compositionally biased region" description="Basic and acidic residues" evidence="10">
    <location>
        <begin position="266"/>
        <end position="275"/>
    </location>
</feature>
<keyword evidence="4" id="KW-0805">Transcription regulation</keyword>
<keyword evidence="6" id="KW-0238">DNA-binding</keyword>
<evidence type="ECO:0000256" key="2">
    <source>
        <dbReference type="ARBA" id="ARBA00011233"/>
    </source>
</evidence>
<feature type="region of interest" description="Disordered" evidence="10">
    <location>
        <begin position="266"/>
        <end position="312"/>
    </location>
</feature>
<name>A0AA50CK72_9CARY</name>
<dbReference type="InterPro" id="IPR000232">
    <property type="entry name" value="HSF_DNA-bd"/>
</dbReference>
<dbReference type="GO" id="GO:0000978">
    <property type="term" value="F:RNA polymerase II cis-regulatory region sequence-specific DNA binding"/>
    <property type="evidence" value="ECO:0007669"/>
    <property type="project" value="TreeGrafter"/>
</dbReference>
<evidence type="ECO:0000256" key="4">
    <source>
        <dbReference type="ARBA" id="ARBA00023015"/>
    </source>
</evidence>
<keyword evidence="5" id="KW-0346">Stress response</keyword>
<keyword evidence="7" id="KW-0804">Transcription</keyword>
<evidence type="ECO:0000256" key="7">
    <source>
        <dbReference type="ARBA" id="ARBA00023163"/>
    </source>
</evidence>
<evidence type="ECO:0000256" key="5">
    <source>
        <dbReference type="ARBA" id="ARBA00023016"/>
    </source>
</evidence>
<accession>A0AA50CK72</accession>
<feature type="compositionally biased region" description="Low complexity" evidence="10">
    <location>
        <begin position="147"/>
        <end position="165"/>
    </location>
</feature>
<feature type="region of interest" description="Disordered" evidence="10">
    <location>
        <begin position="147"/>
        <end position="169"/>
    </location>
</feature>
<feature type="compositionally biased region" description="Acidic residues" evidence="10">
    <location>
        <begin position="289"/>
        <end position="303"/>
    </location>
</feature>
<dbReference type="GO" id="GO:0005634">
    <property type="term" value="C:nucleus"/>
    <property type="evidence" value="ECO:0007669"/>
    <property type="project" value="UniProtKB-SubCell"/>
</dbReference>
<organism evidence="12">
    <name type="scientific">Selenicereus monacanthus</name>
    <dbReference type="NCBI Taxonomy" id="1195128"/>
    <lineage>
        <taxon>Eukaryota</taxon>
        <taxon>Viridiplantae</taxon>
        <taxon>Streptophyta</taxon>
        <taxon>Embryophyta</taxon>
        <taxon>Tracheophyta</taxon>
        <taxon>Spermatophyta</taxon>
        <taxon>Magnoliopsida</taxon>
        <taxon>eudicotyledons</taxon>
        <taxon>Gunneridae</taxon>
        <taxon>Pentapetalae</taxon>
        <taxon>Caryophyllales</taxon>
        <taxon>Cactineae</taxon>
        <taxon>Cactaceae</taxon>
        <taxon>Cactoideae</taxon>
        <taxon>Hylocereeae</taxon>
        <taxon>Selenicereus</taxon>
    </lineage>
</organism>
<proteinExistence type="evidence at transcript level"/>
<comment type="similarity">
    <text evidence="9">Belongs to the HSF family.</text>
</comment>
<reference evidence="12" key="1">
    <citation type="submission" date="2023-05" db="EMBL/GenBank/DDBJ databases">
        <authorList>
            <person name="Li J."/>
        </authorList>
    </citation>
    <scope>NUCLEOTIDE SEQUENCE</scope>
</reference>
<dbReference type="PANTHER" id="PTHR10015:SF333">
    <property type="entry name" value="HEAT STRESS TRANSCRIPTION FACTOR B-2A"/>
    <property type="match status" value="1"/>
</dbReference>
<dbReference type="AlphaFoldDB" id="A0AA50CK72"/>
<dbReference type="PANTHER" id="PTHR10015">
    <property type="entry name" value="HEAT SHOCK TRANSCRIPTION FACTOR"/>
    <property type="match status" value="1"/>
</dbReference>
<feature type="domain" description="HSF-type DNA-binding" evidence="11">
    <location>
        <begin position="62"/>
        <end position="86"/>
    </location>
</feature>
<dbReference type="PROSITE" id="PS00434">
    <property type="entry name" value="HSF_DOMAIN"/>
    <property type="match status" value="1"/>
</dbReference>
<dbReference type="SUPFAM" id="SSF46785">
    <property type="entry name" value="Winged helix' DNA-binding domain"/>
    <property type="match status" value="1"/>
</dbReference>
<dbReference type="Gene3D" id="1.10.10.10">
    <property type="entry name" value="Winged helix-like DNA-binding domain superfamily/Winged helix DNA-binding domain"/>
    <property type="match status" value="1"/>
</dbReference>